<dbReference type="EMBL" id="CP035493">
    <property type="protein sequence ID" value="QAY71394.1"/>
    <property type="molecule type" value="Genomic_DNA"/>
</dbReference>
<dbReference type="OrthoDB" id="3187690at2"/>
<accession>A0A4P6F6V9</accession>
<dbReference type="Pfam" id="PF09481">
    <property type="entry name" value="CRISPR_Cse1"/>
    <property type="match status" value="1"/>
</dbReference>
<gene>
    <name evidence="1" type="primary">casA</name>
    <name evidence="1" type="ORF">ET471_16280</name>
</gene>
<reference evidence="1 2" key="1">
    <citation type="submission" date="2019-01" db="EMBL/GenBank/DDBJ databases">
        <title>Genome sequencing of strain FW10M-9.</title>
        <authorList>
            <person name="Heo J."/>
            <person name="Kim S.-J."/>
            <person name="Kim J.-S."/>
            <person name="Hong S.-B."/>
            <person name="Kwon S.-W."/>
        </authorList>
    </citation>
    <scope>NUCLEOTIDE SEQUENCE [LARGE SCALE GENOMIC DNA]</scope>
    <source>
        <strain evidence="1 2">FW10M-9</strain>
    </source>
</reference>
<evidence type="ECO:0000313" key="2">
    <source>
        <dbReference type="Proteomes" id="UP000292118"/>
    </source>
</evidence>
<name>A0A4P6F6V9_9MICO</name>
<dbReference type="AlphaFoldDB" id="A0A4P6F6V9"/>
<dbReference type="Gene3D" id="1.10.132.100">
    <property type="match status" value="1"/>
</dbReference>
<dbReference type="Proteomes" id="UP000292118">
    <property type="component" value="Chromosome"/>
</dbReference>
<sequence>MTEPTEPRFNLVDEPWLPVIDAGGRQTEVSVRDAFRRSGELRRLVGDLPTQAFAHLRLLLAVLHRAVEGPADADHWAEVRDGWDATLARVDAYLDAVHDRFWLRHPTHPFLQVPDLRTAKDEVFGLSRIVCDGPGTSTFMTTRLGDNLETASWPEAARWLVHAHAFDVSGIHSGAVDDPRVSSGKGFGIGTGWAGQIGGVHLHGATLRETLLLNLIAPDEVGLLGGEDDLPAWERAPLGAAPEGWPAEVADVKSLTYRQPTGPVDLYTWPTRRIRLFGDDERCTGVVNAQGDRATPHNRFDVEPMTSWRYSPVQTKARGAHTYMPAKHDPERAFWRGLSALIPGMSEPAGAGLPSRRRSPAVIEWAVYLRRHGLLGAEQIDVQAVGIEYGSNESVYAELVADTLTLPTALLTEDGRPLADVAVLAVDCAEKAVFALGSLAQNVALAAGGASDDDGPRDRASAEAYDALDREFRRWVTSLRPGVEPAERRAVWQRAALGVVQTIARDVIAAAGPAALVGRTSGGQFRDVGIAERWFRKKLREVLPHAFEQAPTTAEQATTTEEVA</sequence>
<evidence type="ECO:0000313" key="1">
    <source>
        <dbReference type="EMBL" id="QAY71394.1"/>
    </source>
</evidence>
<organism evidence="1 2">
    <name type="scientific">Xylanimonas protaetiae</name>
    <dbReference type="NCBI Taxonomy" id="2509457"/>
    <lineage>
        <taxon>Bacteria</taxon>
        <taxon>Bacillati</taxon>
        <taxon>Actinomycetota</taxon>
        <taxon>Actinomycetes</taxon>
        <taxon>Micrococcales</taxon>
        <taxon>Promicromonosporaceae</taxon>
        <taxon>Xylanimonas</taxon>
    </lineage>
</organism>
<proteinExistence type="predicted"/>
<dbReference type="KEGG" id="xya:ET471_16280"/>
<protein>
    <submittedName>
        <fullName evidence="1">Type I-E CRISPR-associated protein Cse1/CasA</fullName>
    </submittedName>
</protein>
<dbReference type="InterPro" id="IPR013381">
    <property type="entry name" value="CRISPR-assoc_prot_Cse1"/>
</dbReference>
<dbReference type="RefSeq" id="WP_129190037.1">
    <property type="nucleotide sequence ID" value="NZ_CP035493.1"/>
</dbReference>
<dbReference type="CDD" id="cd09729">
    <property type="entry name" value="Cse1_I-E"/>
    <property type="match status" value="1"/>
</dbReference>
<keyword evidence="2" id="KW-1185">Reference proteome</keyword>
<dbReference type="NCBIfam" id="TIGR02547">
    <property type="entry name" value="casA_cse1"/>
    <property type="match status" value="1"/>
</dbReference>